<dbReference type="InterPro" id="IPR055188">
    <property type="entry name" value="Choice_anch_I"/>
</dbReference>
<sequence length="1038" mass="104843">MLRPQPAVDRRVDRTADSRAVSPADRPVATSRAPRRAVAATVALTTTAAALVAGMAATTAAAQETIQGSAAAAPSERLAAAGWTTPTAQEAFHRLATYPVYLNRPAGTDAAAETVAEISAISDDGRTFVHTDALARRIGFVDVTDPSAPTGLGTLDLAGLGVGEHAEPTSVAVVGDHVLVVVDTSESFSDPSGLLAVVDLDTHALVRTLDLGGQPDSIALSPDRHRAAIAIENQRDEEATPAGADEGDLPQAPAGFVQLLDLPDTTDPATWSTRTVPFTAGDGSALPSFVAAGIDTPQDPEPEYVAIDPTGTTVAVTLQENNGVALVDLASGAVTGVFSAGSVAVSGIDVKKDGRIDQTGSIPATPREPDAVAWLDAGHLATANEGDWKGGTRGWTVFATDGTVVWDAGAEVERLAVRVGVHTEDRAAKKGVEVEGLAVATLGGTPYAFVGSERSNVVAVYDVSDAAAPRFVQVLATTNGPEGLLPVPSRDLLLVSSEEDDASALVRSSVTVFGRGPAYADVAGSPAFPSVVSADDAAGNPIGWGALGALTADPADDDRLWSATDAANTPTRLLSLDVAGTPAVIDREVTVTRDGTPVGLDVEGVAARSAGGFWLGVEGATGAGNQLVRVDAGGAVVETVALPADVTAGLTKWGVEGVATAVDDDGEHVFVALQRGLTTDPGGLAGTARIGRYDVDGGAWTWFAYPLSTTSAAGDWIGLSEVTVVDHDTLAVIERDKRNGPDAQVKRVYAVDLPAVDPAPGTVGTLTKDLAHDVLPDMRATHGWTQEKLEGLTIGGDGTVWAITDNDGVVDATGETVLLPLGAAADVFAGHLGGGATPTPSASPTPSGGPSPSPSGPSDVPGAGPTRPETPRFTPTADDLTDATRGGVTVTGTLRPGGTVTVSATGFAPGEWVQGWLFSTPTALGWARADASGAVEARLTVPSDVATGTHRLALVGQVDGRTVWVQVQVLAAPGGAGAGAGSVAGSGALATTGADGVRTVALVATALLVAGGIATVATRRRPSLAATTRAARFVVGRR</sequence>
<dbReference type="PANTHER" id="PTHR46928:SF1">
    <property type="entry name" value="MESENCHYME-SPECIFIC CELL SURFACE GLYCOPROTEIN"/>
    <property type="match status" value="1"/>
</dbReference>
<dbReference type="Pfam" id="PF22494">
    <property type="entry name" value="choice_anch_I"/>
    <property type="match status" value="1"/>
</dbReference>
<evidence type="ECO:0000259" key="2">
    <source>
        <dbReference type="Pfam" id="PF13449"/>
    </source>
</evidence>
<evidence type="ECO:0000259" key="3">
    <source>
        <dbReference type="Pfam" id="PF22494"/>
    </source>
</evidence>
<dbReference type="InterPro" id="IPR027372">
    <property type="entry name" value="Phytase-like_dom"/>
</dbReference>
<dbReference type="PANTHER" id="PTHR46928">
    <property type="entry name" value="MESENCHYME-SPECIFIC CELL SURFACE GLYCOPROTEIN"/>
    <property type="match status" value="1"/>
</dbReference>
<dbReference type="EMBL" id="BIMR01000230">
    <property type="protein sequence ID" value="GCE77600.1"/>
    <property type="molecule type" value="Genomic_DNA"/>
</dbReference>
<dbReference type="Gene3D" id="2.130.10.10">
    <property type="entry name" value="YVTN repeat-like/Quinoprotein amine dehydrogenase"/>
    <property type="match status" value="2"/>
</dbReference>
<reference evidence="4 5" key="1">
    <citation type="submission" date="2019-01" db="EMBL/GenBank/DDBJ databases">
        <title>Draft genome sequence of Cellulomonas takizawaensis strain TKZ-21.</title>
        <authorList>
            <person name="Yamamura H."/>
            <person name="Hayashi T."/>
            <person name="Hamada M."/>
            <person name="Serisawa Y."/>
            <person name="Matsuyama K."/>
            <person name="Nakagawa Y."/>
            <person name="Otoguro M."/>
            <person name="Yanagida F."/>
            <person name="Hayakawa M."/>
        </authorList>
    </citation>
    <scope>NUCLEOTIDE SEQUENCE [LARGE SCALE GENOMIC DNA]</scope>
    <source>
        <strain evidence="4 5">NBRC12680</strain>
    </source>
</reference>
<feature type="compositionally biased region" description="Low complexity" evidence="1">
    <location>
        <begin position="856"/>
        <end position="876"/>
    </location>
</feature>
<evidence type="ECO:0000313" key="4">
    <source>
        <dbReference type="EMBL" id="GCE77600.1"/>
    </source>
</evidence>
<feature type="region of interest" description="Disordered" evidence="1">
    <location>
        <begin position="832"/>
        <end position="899"/>
    </location>
</feature>
<dbReference type="RefSeq" id="WP_218022779.1">
    <property type="nucleotide sequence ID" value="NZ_BIMR01000230.1"/>
</dbReference>
<feature type="compositionally biased region" description="Basic and acidic residues" evidence="1">
    <location>
        <begin position="8"/>
        <end position="17"/>
    </location>
</feature>
<organism evidence="4 5">
    <name type="scientific">Cellulomonas biazotea</name>
    <dbReference type="NCBI Taxonomy" id="1709"/>
    <lineage>
        <taxon>Bacteria</taxon>
        <taxon>Bacillati</taxon>
        <taxon>Actinomycetota</taxon>
        <taxon>Actinomycetes</taxon>
        <taxon>Micrococcales</taxon>
        <taxon>Cellulomonadaceae</taxon>
        <taxon>Cellulomonas</taxon>
    </lineage>
</organism>
<dbReference type="InterPro" id="IPR052956">
    <property type="entry name" value="Mesenchyme-surface_protein"/>
</dbReference>
<accession>A0A402DTX7</accession>
<name>A0A402DTX7_9CELL</name>
<dbReference type="AlphaFoldDB" id="A0A402DTX7"/>
<evidence type="ECO:0000256" key="1">
    <source>
        <dbReference type="SAM" id="MobiDB-lite"/>
    </source>
</evidence>
<dbReference type="Proteomes" id="UP000289954">
    <property type="component" value="Unassembled WGS sequence"/>
</dbReference>
<evidence type="ECO:0000313" key="5">
    <source>
        <dbReference type="Proteomes" id="UP000289954"/>
    </source>
</evidence>
<gene>
    <name evidence="4" type="ORF">CBZ_26560</name>
</gene>
<feature type="domain" description="Choice-of-anchor I" evidence="3">
    <location>
        <begin position="114"/>
        <end position="387"/>
    </location>
</feature>
<dbReference type="InterPro" id="IPR027273">
    <property type="entry name" value="Neocarzinostatin-like"/>
</dbReference>
<comment type="caution">
    <text evidence="4">The sequence shown here is derived from an EMBL/GenBank/DDBJ whole genome shotgun (WGS) entry which is preliminary data.</text>
</comment>
<feature type="domain" description="Phytase-like" evidence="2">
    <location>
        <begin position="543"/>
        <end position="807"/>
    </location>
</feature>
<protein>
    <submittedName>
        <fullName evidence="4">Uncharacterized protein</fullName>
    </submittedName>
</protein>
<dbReference type="InterPro" id="IPR015943">
    <property type="entry name" value="WD40/YVTN_repeat-like_dom_sf"/>
</dbReference>
<keyword evidence="5" id="KW-1185">Reference proteome</keyword>
<feature type="region of interest" description="Disordered" evidence="1">
    <location>
        <begin position="1"/>
        <end position="33"/>
    </location>
</feature>
<dbReference type="InterPro" id="IPR011044">
    <property type="entry name" value="Quino_amine_DH_bsu"/>
</dbReference>
<dbReference type="SUPFAM" id="SSF50969">
    <property type="entry name" value="YVTN repeat-like/Quinoprotein amine dehydrogenase"/>
    <property type="match status" value="1"/>
</dbReference>
<feature type="compositionally biased region" description="Low complexity" evidence="1">
    <location>
        <begin position="884"/>
        <end position="899"/>
    </location>
</feature>
<dbReference type="Pfam" id="PF13449">
    <property type="entry name" value="Phytase-like"/>
    <property type="match status" value="1"/>
</dbReference>
<feature type="compositionally biased region" description="Pro residues" evidence="1">
    <location>
        <begin position="841"/>
        <end position="855"/>
    </location>
</feature>
<dbReference type="SUPFAM" id="SSF49319">
    <property type="entry name" value="Actinoxanthin-like"/>
    <property type="match status" value="1"/>
</dbReference>
<proteinExistence type="predicted"/>